<keyword evidence="2" id="KW-1185">Reference proteome</keyword>
<dbReference type="Proteomes" id="UP001214094">
    <property type="component" value="Chromosome"/>
</dbReference>
<protein>
    <submittedName>
        <fullName evidence="1">Uncharacterized protein</fullName>
    </submittedName>
</protein>
<gene>
    <name evidence="1" type="ORF">P4B07_09605</name>
</gene>
<dbReference type="RefSeq" id="WP_156552972.1">
    <property type="nucleotide sequence ID" value="NZ_CP015880.1"/>
</dbReference>
<sequence length="176" mass="20811">MLKVARRSDIYQFRGMKCGELKQFQEKCETVFRSELRHLKKQFQEKCETVFRPESRHLKKQFQEKCEAVFRPESRHLKKQFQEKCETVFRSELRHLKKQFQEKCEALVRPESIENPYTPAAFSFERDLSRGTAAANMIHVIQNTNQCAHMALSRCLLHLLEDGVEHGNRNQARASP</sequence>
<dbReference type="EMBL" id="CP121308">
    <property type="protein sequence ID" value="WFP92589.1"/>
    <property type="molecule type" value="Genomic_DNA"/>
</dbReference>
<accession>A0ABY8HME6</accession>
<evidence type="ECO:0000313" key="2">
    <source>
        <dbReference type="Proteomes" id="UP001214094"/>
    </source>
</evidence>
<evidence type="ECO:0000313" key="1">
    <source>
        <dbReference type="EMBL" id="WFP92589.1"/>
    </source>
</evidence>
<name>A0ABY8HME6_ENSAD</name>
<dbReference type="GeneID" id="42983316"/>
<organism evidence="1 2">
    <name type="scientific">Ensifer adhaerens</name>
    <name type="common">Sinorhizobium morelense</name>
    <dbReference type="NCBI Taxonomy" id="106592"/>
    <lineage>
        <taxon>Bacteria</taxon>
        <taxon>Pseudomonadati</taxon>
        <taxon>Pseudomonadota</taxon>
        <taxon>Alphaproteobacteria</taxon>
        <taxon>Hyphomicrobiales</taxon>
        <taxon>Rhizobiaceae</taxon>
        <taxon>Sinorhizobium/Ensifer group</taxon>
        <taxon>Ensifer</taxon>
    </lineage>
</organism>
<reference evidence="1 2" key="1">
    <citation type="submission" date="2023-03" db="EMBL/GenBank/DDBJ databases">
        <title>Comparative genome and transcriptome analysis combination mining strategies for increasing vitamin B12 production of Ensifer adhaerens strain.</title>
        <authorList>
            <person name="Yongheng L."/>
        </authorList>
    </citation>
    <scope>NUCLEOTIDE SEQUENCE [LARGE SCALE GENOMIC DNA]</scope>
    <source>
        <strain evidence="1 2">Casida A-T305</strain>
    </source>
</reference>
<proteinExistence type="predicted"/>